<dbReference type="GO" id="GO:0005886">
    <property type="term" value="C:plasma membrane"/>
    <property type="evidence" value="ECO:0007669"/>
    <property type="project" value="UniProtKB-SubCell"/>
</dbReference>
<proteinExistence type="predicted"/>
<evidence type="ECO:0000256" key="2">
    <source>
        <dbReference type="ARBA" id="ARBA00022448"/>
    </source>
</evidence>
<evidence type="ECO:0000256" key="5">
    <source>
        <dbReference type="ARBA" id="ARBA00022989"/>
    </source>
</evidence>
<dbReference type="AlphaFoldDB" id="A0A136Q7V3"/>
<feature type="transmembrane region" description="Helical" evidence="7">
    <location>
        <begin position="412"/>
        <end position="435"/>
    </location>
</feature>
<dbReference type="Pfam" id="PF13520">
    <property type="entry name" value="AA_permease_2"/>
    <property type="match status" value="1"/>
</dbReference>
<reference evidence="8 9" key="1">
    <citation type="submission" date="2016-02" db="EMBL/GenBank/DDBJ databases">
        <authorList>
            <person name="Wen L."/>
            <person name="He K."/>
            <person name="Yang H."/>
        </authorList>
    </citation>
    <scope>NUCLEOTIDE SEQUENCE [LARGE SCALE GENOMIC DNA]</scope>
    <source>
        <strain evidence="8 9">DSM 22607</strain>
    </source>
</reference>
<dbReference type="STRING" id="626937.HMPREF3293_00431"/>
<dbReference type="Proteomes" id="UP000070366">
    <property type="component" value="Unassembled WGS sequence"/>
</dbReference>
<dbReference type="InterPro" id="IPR050367">
    <property type="entry name" value="APC_superfamily"/>
</dbReference>
<feature type="transmembrane region" description="Helical" evidence="7">
    <location>
        <begin position="159"/>
        <end position="182"/>
    </location>
</feature>
<accession>A0A136Q7V3</accession>
<keyword evidence="9" id="KW-1185">Reference proteome</keyword>
<feature type="transmembrane region" description="Helical" evidence="7">
    <location>
        <begin position="129"/>
        <end position="147"/>
    </location>
</feature>
<dbReference type="GO" id="GO:0022857">
    <property type="term" value="F:transmembrane transporter activity"/>
    <property type="evidence" value="ECO:0007669"/>
    <property type="project" value="InterPro"/>
</dbReference>
<gene>
    <name evidence="8" type="ORF">HMPREF3293_00431</name>
</gene>
<keyword evidence="5 7" id="KW-1133">Transmembrane helix</keyword>
<feature type="transmembrane region" description="Helical" evidence="7">
    <location>
        <begin position="37"/>
        <end position="56"/>
    </location>
</feature>
<dbReference type="PANTHER" id="PTHR42770">
    <property type="entry name" value="AMINO ACID TRANSPORTER-RELATED"/>
    <property type="match status" value="1"/>
</dbReference>
<protein>
    <submittedName>
        <fullName evidence="8">Extreme acid sensitivity protein XasA</fullName>
    </submittedName>
</protein>
<dbReference type="InterPro" id="IPR002293">
    <property type="entry name" value="AA/rel_permease1"/>
</dbReference>
<dbReference type="EMBL" id="LSZW01000032">
    <property type="protein sequence ID" value="KXK66740.1"/>
    <property type="molecule type" value="Genomic_DNA"/>
</dbReference>
<dbReference type="RefSeq" id="WP_082771016.1">
    <property type="nucleotide sequence ID" value="NZ_CABMOF010000018.1"/>
</dbReference>
<comment type="subcellular location">
    <subcellularLocation>
        <location evidence="1">Cell membrane</location>
        <topology evidence="1">Multi-pass membrane protein</topology>
    </subcellularLocation>
</comment>
<name>A0A136Q7V3_9FIRM</name>
<feature type="transmembrane region" description="Helical" evidence="7">
    <location>
        <begin position="289"/>
        <end position="312"/>
    </location>
</feature>
<evidence type="ECO:0000313" key="8">
    <source>
        <dbReference type="EMBL" id="KXK66740.1"/>
    </source>
</evidence>
<keyword evidence="2" id="KW-0813">Transport</keyword>
<dbReference type="KEGG" id="cmiu:B1H56_07520"/>
<evidence type="ECO:0000313" key="9">
    <source>
        <dbReference type="Proteomes" id="UP000070366"/>
    </source>
</evidence>
<dbReference type="Gene3D" id="1.20.1740.10">
    <property type="entry name" value="Amino acid/polyamine transporter I"/>
    <property type="match status" value="1"/>
</dbReference>
<comment type="caution">
    <text evidence="8">The sequence shown here is derived from an EMBL/GenBank/DDBJ whole genome shotgun (WGS) entry which is preliminary data.</text>
</comment>
<feature type="transmembrane region" description="Helical" evidence="7">
    <location>
        <begin position="12"/>
        <end position="31"/>
    </location>
</feature>
<evidence type="ECO:0000256" key="4">
    <source>
        <dbReference type="ARBA" id="ARBA00022692"/>
    </source>
</evidence>
<dbReference type="PANTHER" id="PTHR42770:SF15">
    <property type="entry name" value="GLUTAMATE_GAMMA-AMINOBUTYRATE ANTIPORTER-RELATED"/>
    <property type="match status" value="1"/>
</dbReference>
<evidence type="ECO:0000256" key="7">
    <source>
        <dbReference type="SAM" id="Phobius"/>
    </source>
</evidence>
<dbReference type="OrthoDB" id="9791588at2"/>
<feature type="transmembrane region" description="Helical" evidence="7">
    <location>
        <begin position="93"/>
        <end position="117"/>
    </location>
</feature>
<feature type="transmembrane region" description="Helical" evidence="7">
    <location>
        <begin position="368"/>
        <end position="391"/>
    </location>
</feature>
<dbReference type="PIRSF" id="PIRSF006060">
    <property type="entry name" value="AA_transporter"/>
    <property type="match status" value="1"/>
</dbReference>
<feature type="transmembrane region" description="Helical" evidence="7">
    <location>
        <begin position="235"/>
        <end position="261"/>
    </location>
</feature>
<keyword evidence="3" id="KW-1003">Cell membrane</keyword>
<keyword evidence="4 7" id="KW-0812">Transmembrane</keyword>
<evidence type="ECO:0000256" key="1">
    <source>
        <dbReference type="ARBA" id="ARBA00004651"/>
    </source>
</evidence>
<organism evidence="8 9">
    <name type="scientific">Christensenella minuta</name>
    <dbReference type="NCBI Taxonomy" id="626937"/>
    <lineage>
        <taxon>Bacteria</taxon>
        <taxon>Bacillati</taxon>
        <taxon>Bacillota</taxon>
        <taxon>Clostridia</taxon>
        <taxon>Christensenellales</taxon>
        <taxon>Christensenellaceae</taxon>
        <taxon>Christensenella</taxon>
    </lineage>
</organism>
<sequence length="536" mass="57168">MKSAAPAANGKKHLTLFGFFAITASMVMTVYEYPTFASSGFSLVFFLILAGILWFLPVAMSSAEMATVKGWDTGGVYTWSGNMLGEKWGFANIFFQWFQITVGFVTMIYFILGALSYVLHWDALNNNPAIKFIGVLVIFWALTFSQFKGTKLTAKISKIGFIFGIMIPAIVLFALAIGFFTTGGKSLVPIDAKALIPDFTKLNTLVVFVSFILAYAGIEASATHANEMKNVKKDYPLAIIILVILAIILNTIGGTSIAAVVPESQLGLSTGVIQGFEGLVHHFGTGMDWIVSVIAVLIAVGVIAEVSAWVVGPSWGMLEAGKNGLLPKKLSETNKHGVPTKFLLLQGVIVTIWAAVLTFGGGGSNVSFFTAISLTVIIYIVGYIIFFLAYIKLARKHSDLPRAFEISKKKPVKLLMAVVGLIMSVFALVISFVPPSQLTGANASTEYLTILIISFVVVVFIPFIIYHFMRKKNPLPPGMKMPPVQDSEAEAGTQAAQAAAGTAKTAAAAAGAAPKGADAAADAARAAKGPQNPQNK</sequence>
<feature type="transmembrane region" description="Helical" evidence="7">
    <location>
        <begin position="447"/>
        <end position="469"/>
    </location>
</feature>
<keyword evidence="6 7" id="KW-0472">Membrane</keyword>
<evidence type="ECO:0000256" key="3">
    <source>
        <dbReference type="ARBA" id="ARBA00022475"/>
    </source>
</evidence>
<feature type="transmembrane region" description="Helical" evidence="7">
    <location>
        <begin position="202"/>
        <end position="223"/>
    </location>
</feature>
<feature type="transmembrane region" description="Helical" evidence="7">
    <location>
        <begin position="342"/>
        <end position="362"/>
    </location>
</feature>
<evidence type="ECO:0000256" key="6">
    <source>
        <dbReference type="ARBA" id="ARBA00023136"/>
    </source>
</evidence>
<dbReference type="PATRIC" id="fig|626937.4.peg.422"/>